<dbReference type="InParanoid" id="D7UDU3"/>
<sequence length="64" mass="7617">MLQWRWPPQANWNCLDCKCPHNNSCDWFWSPFFSMGYSSAWMDCWSSSHVLVLLCNLLHFITSS</sequence>
<dbReference type="AlphaFoldDB" id="D7UDU3"/>
<protein>
    <submittedName>
        <fullName evidence="1">Uncharacterized protein</fullName>
    </submittedName>
</protein>
<organism evidence="1 2">
    <name type="scientific">Vitis vinifera</name>
    <name type="common">Grape</name>
    <dbReference type="NCBI Taxonomy" id="29760"/>
    <lineage>
        <taxon>Eukaryota</taxon>
        <taxon>Viridiplantae</taxon>
        <taxon>Streptophyta</taxon>
        <taxon>Embryophyta</taxon>
        <taxon>Tracheophyta</taxon>
        <taxon>Spermatophyta</taxon>
        <taxon>Magnoliopsida</taxon>
        <taxon>eudicotyledons</taxon>
        <taxon>Gunneridae</taxon>
        <taxon>Pentapetalae</taxon>
        <taxon>rosids</taxon>
        <taxon>Vitales</taxon>
        <taxon>Vitaceae</taxon>
        <taxon>Viteae</taxon>
        <taxon>Vitis</taxon>
    </lineage>
</organism>
<keyword evidence="2" id="KW-1185">Reference proteome</keyword>
<dbReference type="HOGENOM" id="CLU_2872244_0_0_1"/>
<evidence type="ECO:0000313" key="1">
    <source>
        <dbReference type="EMBL" id="CBI40908.3"/>
    </source>
</evidence>
<evidence type="ECO:0000313" key="2">
    <source>
        <dbReference type="Proteomes" id="UP000009183"/>
    </source>
</evidence>
<dbReference type="EMBL" id="FN596767">
    <property type="protein sequence ID" value="CBI40908.3"/>
    <property type="molecule type" value="Genomic_DNA"/>
</dbReference>
<gene>
    <name evidence="1" type="ORF">VIT_00s0188g00120</name>
</gene>
<reference evidence="2" key="1">
    <citation type="journal article" date="2007" name="Nature">
        <title>The grapevine genome sequence suggests ancestral hexaploidization in major angiosperm phyla.</title>
        <authorList>
            <consortium name="The French-Italian Public Consortium for Grapevine Genome Characterization."/>
            <person name="Jaillon O."/>
            <person name="Aury J.-M."/>
            <person name="Noel B."/>
            <person name="Policriti A."/>
            <person name="Clepet C."/>
            <person name="Casagrande A."/>
            <person name="Choisne N."/>
            <person name="Aubourg S."/>
            <person name="Vitulo N."/>
            <person name="Jubin C."/>
            <person name="Vezzi A."/>
            <person name="Legeai F."/>
            <person name="Hugueney P."/>
            <person name="Dasilva C."/>
            <person name="Horner D."/>
            <person name="Mica E."/>
            <person name="Jublot D."/>
            <person name="Poulain J."/>
            <person name="Bruyere C."/>
            <person name="Billault A."/>
            <person name="Segurens B."/>
            <person name="Gouyvenoux M."/>
            <person name="Ugarte E."/>
            <person name="Cattonaro F."/>
            <person name="Anthouard V."/>
            <person name="Vico V."/>
            <person name="Del Fabbro C."/>
            <person name="Alaux M."/>
            <person name="Di Gaspero G."/>
            <person name="Dumas V."/>
            <person name="Felice N."/>
            <person name="Paillard S."/>
            <person name="Juman I."/>
            <person name="Moroldo M."/>
            <person name="Scalabrin S."/>
            <person name="Canaguier A."/>
            <person name="Le Clainche I."/>
            <person name="Malacrida G."/>
            <person name="Durand E."/>
            <person name="Pesole G."/>
            <person name="Laucou V."/>
            <person name="Chatelet P."/>
            <person name="Merdinoglu D."/>
            <person name="Delledonne M."/>
            <person name="Pezzotti M."/>
            <person name="Lecharny A."/>
            <person name="Scarpelli C."/>
            <person name="Artiguenave F."/>
            <person name="Pe M.E."/>
            <person name="Valle G."/>
            <person name="Morgante M."/>
            <person name="Caboche M."/>
            <person name="Adam-Blondon A.-F."/>
            <person name="Weissenbach J."/>
            <person name="Quetier F."/>
            <person name="Wincker P."/>
        </authorList>
    </citation>
    <scope>NUCLEOTIDE SEQUENCE [LARGE SCALE GENOMIC DNA]</scope>
    <source>
        <strain evidence="2">cv. Pinot noir / PN40024</strain>
    </source>
</reference>
<dbReference type="Proteomes" id="UP000009183">
    <property type="component" value="Unassembled WGS sequence, unordered"/>
</dbReference>
<proteinExistence type="predicted"/>
<accession>D7UDU3</accession>
<name>D7UDU3_VITVI</name>
<dbReference type="PaxDb" id="29760-VIT_00s0188g00120.t01"/>